<proteinExistence type="predicted"/>
<dbReference type="PANTHER" id="PTHR35984:SF1">
    <property type="entry name" value="PERIPLASMIC SERINE PROTEASE"/>
    <property type="match status" value="1"/>
</dbReference>
<evidence type="ECO:0000313" key="2">
    <source>
        <dbReference type="Proteomes" id="UP000009045"/>
    </source>
</evidence>
<dbReference type="Pfam" id="PF01972">
    <property type="entry name" value="SDH_protease"/>
    <property type="match status" value="1"/>
</dbReference>
<dbReference type="GO" id="GO:0006508">
    <property type="term" value="P:proteolysis"/>
    <property type="evidence" value="ECO:0007669"/>
    <property type="project" value="UniProtKB-KW"/>
</dbReference>
<dbReference type="AlphaFoldDB" id="F7X3M7"/>
<evidence type="ECO:0000313" key="1">
    <source>
        <dbReference type="EMBL" id="AEH79624.1"/>
    </source>
</evidence>
<dbReference type="InterPro" id="IPR029045">
    <property type="entry name" value="ClpP/crotonase-like_dom_sf"/>
</dbReference>
<dbReference type="GO" id="GO:0016020">
    <property type="term" value="C:membrane"/>
    <property type="evidence" value="ECO:0007669"/>
    <property type="project" value="InterPro"/>
</dbReference>
<dbReference type="EMBL" id="CP001830">
    <property type="protein sequence ID" value="AEH79624.1"/>
    <property type="molecule type" value="Genomic_DNA"/>
</dbReference>
<dbReference type="KEGG" id="smx:SM11_chr2370"/>
<keyword evidence="1" id="KW-0645">Protease</keyword>
<dbReference type="InterPro" id="IPR002825">
    <property type="entry name" value="Pept_S49_ser-pept_pro"/>
</dbReference>
<dbReference type="Gene3D" id="3.90.226.10">
    <property type="entry name" value="2-enoyl-CoA Hydratase, Chain A, domain 1"/>
    <property type="match status" value="1"/>
</dbReference>
<dbReference type="SUPFAM" id="SSF52096">
    <property type="entry name" value="ClpP/crotonase"/>
    <property type="match status" value="1"/>
</dbReference>
<dbReference type="Proteomes" id="UP000009045">
    <property type="component" value="Chromosome"/>
</dbReference>
<dbReference type="PANTHER" id="PTHR35984">
    <property type="entry name" value="PERIPLASMIC SERINE PROTEASE"/>
    <property type="match status" value="1"/>
</dbReference>
<reference evidence="1 2" key="1">
    <citation type="journal article" date="2011" name="J. Biotechnol.">
        <title>The complete genome sequence of the dominant Sinorhizobium meliloti field isolate SM11 extends the S. meliloti pan-genome.</title>
        <authorList>
            <person name="Schneiker-Bekel S."/>
            <person name="Wibberg D."/>
            <person name="Bekel T."/>
            <person name="Blom J."/>
            <person name="Linke B."/>
            <person name="Neuweger H."/>
            <person name="Stiens M."/>
            <person name="Vorholter F.J."/>
            <person name="Weidner S."/>
            <person name="Goesmann A."/>
            <person name="Puhler A."/>
            <person name="Schluter A."/>
        </authorList>
    </citation>
    <scope>NUCLEOTIDE SEQUENCE [LARGE SCALE GENOMIC DNA]</scope>
    <source>
        <strain evidence="1 2">SM11</strain>
    </source>
</reference>
<sequence length="334" mass="36634">MDFAARRRFYAAVEKERNSKVIAFITSDRAGAETQIAHDCVSMFVDILDEIGPTAKISLVLHTNGGQTATAWQLVNLIKSFCEQFEVLIPFKAMSAGTLISLGANEIVMSKQAVLGPIDPSLTHALGPLIPMGNQMARVPVSVEAVRGYLDAAEELKITDAHTLGSILMDLSNKVHPLVLGEIFRSREQIRFLADKLLRHSVQDSEKVKAIIDFLCADSGSHDYTINRREAQGLGLPVVKPSAEFYGILKKLHKSYTEEMKLLQPYNPNVELGLAAQANYRLVRGLIESPTGKSSYGFLSEGTLVRSQVPNPAEPSGVSVVVADQRSFEGWRKI</sequence>
<name>F7X3M7_SINMM</name>
<dbReference type="RefSeq" id="WP_014529756.1">
    <property type="nucleotide sequence ID" value="NC_017325.1"/>
</dbReference>
<dbReference type="HOGENOM" id="CLU_068405_0_0_5"/>
<organism evidence="1 2">
    <name type="scientific">Sinorhizobium meliloti (strain SM11)</name>
    <dbReference type="NCBI Taxonomy" id="707241"/>
    <lineage>
        <taxon>Bacteria</taxon>
        <taxon>Pseudomonadati</taxon>
        <taxon>Pseudomonadota</taxon>
        <taxon>Alphaproteobacteria</taxon>
        <taxon>Hyphomicrobiales</taxon>
        <taxon>Rhizobiaceae</taxon>
        <taxon>Sinorhizobium/Ensifer group</taxon>
        <taxon>Sinorhizobium</taxon>
    </lineage>
</organism>
<gene>
    <name evidence="1" type="ordered locus">SM11_chr2370</name>
</gene>
<keyword evidence="1" id="KW-0378">Hydrolase</keyword>
<protein>
    <submittedName>
        <fullName evidence="1">Periplasmic serine protease</fullName>
    </submittedName>
</protein>
<accession>F7X3M7</accession>
<dbReference type="GO" id="GO:0008233">
    <property type="term" value="F:peptidase activity"/>
    <property type="evidence" value="ECO:0007669"/>
    <property type="project" value="UniProtKB-KW"/>
</dbReference>